<evidence type="ECO:0008006" key="16">
    <source>
        <dbReference type="Google" id="ProtNLM"/>
    </source>
</evidence>
<dbReference type="GO" id="GO:1990913">
    <property type="term" value="C:sperm head plasma membrane"/>
    <property type="evidence" value="ECO:0007669"/>
    <property type="project" value="TreeGrafter"/>
</dbReference>
<dbReference type="OMA" id="FGHCKRE"/>
<evidence type="ECO:0000256" key="1">
    <source>
        <dbReference type="ARBA" id="ARBA00004479"/>
    </source>
</evidence>
<evidence type="ECO:0000256" key="9">
    <source>
        <dbReference type="SAM" id="Phobius"/>
    </source>
</evidence>
<dbReference type="GeneTree" id="ENSGT00940000162296"/>
<feature type="disulfide bond" evidence="7">
    <location>
        <begin position="651"/>
        <end position="660"/>
    </location>
</feature>
<feature type="active site" evidence="8">
    <location>
        <position position="333"/>
    </location>
</feature>
<dbReference type="Gene3D" id="3.40.390.10">
    <property type="entry name" value="Collagenase (Catalytic Domain)"/>
    <property type="match status" value="1"/>
</dbReference>
<dbReference type="PANTHER" id="PTHR11905">
    <property type="entry name" value="ADAM A DISINTEGRIN AND METALLOPROTEASE DOMAIN"/>
    <property type="match status" value="1"/>
</dbReference>
<dbReference type="InterPro" id="IPR024079">
    <property type="entry name" value="MetalloPept_cat_dom_sf"/>
</dbReference>
<dbReference type="GO" id="GO:0009897">
    <property type="term" value="C:external side of plasma membrane"/>
    <property type="evidence" value="ECO:0007669"/>
    <property type="project" value="TreeGrafter"/>
</dbReference>
<dbReference type="PROSITE" id="PS01186">
    <property type="entry name" value="EGF_2"/>
    <property type="match status" value="1"/>
</dbReference>
<reference evidence="14" key="2">
    <citation type="submission" date="2025-08" db="UniProtKB">
        <authorList>
            <consortium name="Ensembl"/>
        </authorList>
    </citation>
    <scope>IDENTIFICATION</scope>
</reference>
<reference evidence="15" key="1">
    <citation type="submission" date="2011-03" db="EMBL/GenBank/DDBJ databases">
        <title>Version 3 of the genome sequence of Otolemur garnettii (Bushbaby).</title>
        <authorList>
            <consortium name="The Broad Institute Genome Sequencing Platform"/>
            <person name="Di Palma F."/>
            <person name="Johnson J."/>
            <person name="Lander E.S."/>
            <person name="Lindblad-Toh K."/>
            <person name="Jaffe D.B."/>
            <person name="Gnerre S."/>
            <person name="MacCallum I."/>
            <person name="Przybylski D."/>
            <person name="Ribeiro F.J."/>
            <person name="Burton J.N."/>
            <person name="Walker B.J."/>
            <person name="Sharpe T."/>
            <person name="Hall G."/>
        </authorList>
    </citation>
    <scope>NUCLEOTIDE SEQUENCE [LARGE SCALE GENOMIC DNA]</scope>
</reference>
<reference evidence="14" key="3">
    <citation type="submission" date="2025-09" db="UniProtKB">
        <authorList>
            <consortium name="Ensembl"/>
        </authorList>
    </citation>
    <scope>IDENTIFICATION</scope>
</reference>
<evidence type="ECO:0000256" key="5">
    <source>
        <dbReference type="ARBA" id="ARBA00023157"/>
    </source>
</evidence>
<evidence type="ECO:0000256" key="10">
    <source>
        <dbReference type="SAM" id="SignalP"/>
    </source>
</evidence>
<keyword evidence="5 7" id="KW-1015">Disulfide bond</keyword>
<dbReference type="eggNOG" id="KOG3607">
    <property type="taxonomic scope" value="Eukaryota"/>
</dbReference>
<feature type="transmembrane region" description="Helical" evidence="9">
    <location>
        <begin position="689"/>
        <end position="710"/>
    </location>
</feature>
<dbReference type="InterPro" id="IPR036436">
    <property type="entry name" value="Disintegrin_dom_sf"/>
</dbReference>
<keyword evidence="7" id="KW-0245">EGF-like domain</keyword>
<evidence type="ECO:0000256" key="4">
    <source>
        <dbReference type="ARBA" id="ARBA00023136"/>
    </source>
</evidence>
<dbReference type="FunFam" id="4.10.70.10:FF:000001">
    <property type="entry name" value="Disintegrin and metalloproteinase domain-containing protein 22"/>
    <property type="match status" value="1"/>
</dbReference>
<sequence>RGTGAFRATLVLLGLWALLALAQCSQGHPSWRYVSSEVVIPRKETHHGKGFRVPGWLSYSLHFGGQRYVIHLRRKALFWPRHLLVTTQDEQGALQMDYPYVPSDCYYLGYLEEIPLSMVTVDMCYGGLQGIMKLDDLAYEIKPLKDSLSFEHVVSQITAERDAVGPMYSLGHREDADALLPAAHTASTARISTTTYASHAGRIRGQVQCSYLMYQVYNNMTFIVRFLVHMFNMVDSYFSSLHVTYTIFLLTIYNVRDPFLIDIRVPDGEAFEYYSRHFRIPYGITSSTVVNKNYPHEGSYEPPHSTMCRNENLIFVASLGRHFVFLSTVAANEIMRNYGVSYDEPECTCLRRTICIMDRFPLLTDRFSNCSLVDMNNIAMRASGKCLFPPYRESLNKSLTFVRCGNNVVEDQEQCDCGSLKQCYHTDCCDTNCHLTPGSQCYVGSCCTNCTYSALGTLCRPMQTTCDLPEYCTSGSQNCPEDFYLQDGTPCSQVGYCYHGNCTDRSIHCKEIFGPDAEDGSSDCYDINMESHRFGHCSREEDSNTYQPCTIENRMCGRLQCRNVTRLPQLQDHVSFHQSMTSTGTVCFGLDEHRSTGTNDAGRVRPGTLCAPGTICVNGQCSGPVEDLNYDCTPQKCNYRGVCNNNRNCHCHVGWDPPLCLRRGFGGSADSGPPPKRFREVKLSEQSVFYLQVAVGRFFALLAALLFGVATNVRIILVGKEAEESESDEE</sequence>
<comment type="subcellular location">
    <subcellularLocation>
        <location evidence="1">Membrane</location>
        <topology evidence="1">Single-pass type I membrane protein</topology>
    </subcellularLocation>
</comment>
<dbReference type="InterPro" id="IPR001762">
    <property type="entry name" value="Disintegrin_dom"/>
</dbReference>
<evidence type="ECO:0000313" key="15">
    <source>
        <dbReference type="Proteomes" id="UP000005225"/>
    </source>
</evidence>
<protein>
    <recommendedName>
        <fullName evidence="16">ADAM metallopeptidase domain 21</fullName>
    </recommendedName>
</protein>
<evidence type="ECO:0000256" key="2">
    <source>
        <dbReference type="ARBA" id="ARBA00022692"/>
    </source>
</evidence>
<dbReference type="InterPro" id="IPR000742">
    <property type="entry name" value="EGF"/>
</dbReference>
<dbReference type="Pfam" id="PF08516">
    <property type="entry name" value="ADAM_CR"/>
    <property type="match status" value="1"/>
</dbReference>
<dbReference type="PROSITE" id="PS50214">
    <property type="entry name" value="DISINTEGRIN_2"/>
    <property type="match status" value="1"/>
</dbReference>
<dbReference type="GO" id="GO:0006508">
    <property type="term" value="P:proteolysis"/>
    <property type="evidence" value="ECO:0007669"/>
    <property type="project" value="InterPro"/>
</dbReference>
<evidence type="ECO:0000256" key="7">
    <source>
        <dbReference type="PROSITE-ProRule" id="PRU00076"/>
    </source>
</evidence>
<evidence type="ECO:0000259" key="13">
    <source>
        <dbReference type="PROSITE" id="PS50215"/>
    </source>
</evidence>
<dbReference type="AlphaFoldDB" id="H0XX02"/>
<dbReference type="PROSITE" id="PS50026">
    <property type="entry name" value="EGF_3"/>
    <property type="match status" value="1"/>
</dbReference>
<dbReference type="Ensembl" id="ENSOGAT00000026356.1">
    <property type="protein sequence ID" value="ENSOGAP00000020645.1"/>
    <property type="gene ID" value="ENSOGAG00000029112.1"/>
</dbReference>
<dbReference type="HOGENOM" id="CLU_012714_4_0_1"/>
<keyword evidence="15" id="KW-1185">Reference proteome</keyword>
<evidence type="ECO:0000313" key="14">
    <source>
        <dbReference type="Ensembl" id="ENSOGAP00000020645.1"/>
    </source>
</evidence>
<evidence type="ECO:0000256" key="6">
    <source>
        <dbReference type="PROSITE-ProRule" id="PRU00068"/>
    </source>
</evidence>
<evidence type="ECO:0000259" key="11">
    <source>
        <dbReference type="PROSITE" id="PS50026"/>
    </source>
</evidence>
<name>H0XX02_OTOGA</name>
<keyword evidence="3 9" id="KW-1133">Transmembrane helix</keyword>
<dbReference type="EMBL" id="AAQR03191043">
    <property type="status" value="NOT_ANNOTATED_CDS"/>
    <property type="molecule type" value="Genomic_DNA"/>
</dbReference>
<dbReference type="SUPFAM" id="SSF55486">
    <property type="entry name" value="Metalloproteases ('zincins'), catalytic domain"/>
    <property type="match status" value="1"/>
</dbReference>
<dbReference type="PROSITE" id="PS50215">
    <property type="entry name" value="ADAM_MEPRO"/>
    <property type="match status" value="1"/>
</dbReference>
<dbReference type="SMART" id="SM00608">
    <property type="entry name" value="ACR"/>
    <property type="match status" value="1"/>
</dbReference>
<dbReference type="Pfam" id="PF00200">
    <property type="entry name" value="Disintegrin"/>
    <property type="match status" value="1"/>
</dbReference>
<dbReference type="InterPro" id="IPR002870">
    <property type="entry name" value="Peptidase_M12B_N"/>
</dbReference>
<dbReference type="InterPro" id="IPR001590">
    <property type="entry name" value="Peptidase_M12B"/>
</dbReference>
<dbReference type="Gene3D" id="4.10.70.10">
    <property type="entry name" value="Disintegrin domain"/>
    <property type="match status" value="1"/>
</dbReference>
<gene>
    <name evidence="14" type="primary">LOC100946817</name>
</gene>
<dbReference type="Pfam" id="PF01421">
    <property type="entry name" value="Reprolysin"/>
    <property type="match status" value="1"/>
</dbReference>
<dbReference type="PROSITE" id="PS00427">
    <property type="entry name" value="DISINTEGRIN_1"/>
    <property type="match status" value="1"/>
</dbReference>
<dbReference type="InterPro" id="IPR018358">
    <property type="entry name" value="Disintegrin_CS"/>
</dbReference>
<feature type="domain" description="Disintegrin" evidence="12">
    <location>
        <begin position="401"/>
        <end position="487"/>
    </location>
</feature>
<dbReference type="InterPro" id="IPR006586">
    <property type="entry name" value="ADAM_Cys-rich"/>
</dbReference>
<dbReference type="Proteomes" id="UP000005225">
    <property type="component" value="Unassembled WGS sequence"/>
</dbReference>
<comment type="caution">
    <text evidence="7">Lacks conserved residue(s) required for the propagation of feature annotation.</text>
</comment>
<accession>H0XX02</accession>
<evidence type="ECO:0000256" key="3">
    <source>
        <dbReference type="ARBA" id="ARBA00022989"/>
    </source>
</evidence>
<evidence type="ECO:0000259" key="12">
    <source>
        <dbReference type="PROSITE" id="PS50214"/>
    </source>
</evidence>
<dbReference type="GO" id="GO:0008584">
    <property type="term" value="P:male gonad development"/>
    <property type="evidence" value="ECO:0007669"/>
    <property type="project" value="TreeGrafter"/>
</dbReference>
<dbReference type="InParanoid" id="H0XX02"/>
<evidence type="ECO:0000256" key="8">
    <source>
        <dbReference type="PROSITE-ProRule" id="PRU00276"/>
    </source>
</evidence>
<feature type="chain" id="PRO_5003546154" description="ADAM metallopeptidase domain 21" evidence="10">
    <location>
        <begin position="28"/>
        <end position="730"/>
    </location>
</feature>
<dbReference type="STRING" id="30611.ENSOGAP00000020645"/>
<keyword evidence="4 9" id="KW-0472">Membrane</keyword>
<dbReference type="SMART" id="SM00050">
    <property type="entry name" value="DISIN"/>
    <property type="match status" value="1"/>
</dbReference>
<feature type="domain" description="Peptidase M12B" evidence="13">
    <location>
        <begin position="201"/>
        <end position="391"/>
    </location>
</feature>
<dbReference type="GO" id="GO:0004222">
    <property type="term" value="F:metalloendopeptidase activity"/>
    <property type="evidence" value="ECO:0007669"/>
    <property type="project" value="InterPro"/>
</dbReference>
<feature type="disulfide bond" evidence="6">
    <location>
        <begin position="459"/>
        <end position="479"/>
    </location>
</feature>
<proteinExistence type="predicted"/>
<feature type="signal peptide" evidence="10">
    <location>
        <begin position="1"/>
        <end position="27"/>
    </location>
</feature>
<dbReference type="PANTHER" id="PTHR11905:SF140">
    <property type="entry name" value="A DISINTEGRIN AND METALLOPEPTIDASE DOMAIN 6-RELATED"/>
    <property type="match status" value="1"/>
</dbReference>
<dbReference type="SUPFAM" id="SSF57552">
    <property type="entry name" value="Blood coagulation inhibitor (disintegrin)"/>
    <property type="match status" value="1"/>
</dbReference>
<keyword evidence="10" id="KW-0732">Signal</keyword>
<keyword evidence="2 9" id="KW-0812">Transmembrane</keyword>
<dbReference type="Pfam" id="PF01562">
    <property type="entry name" value="Pep_M12B_propep"/>
    <property type="match status" value="1"/>
</dbReference>
<feature type="domain" description="EGF-like" evidence="11">
    <location>
        <begin position="628"/>
        <end position="661"/>
    </location>
</feature>
<organism evidence="14 15">
    <name type="scientific">Otolemur garnettii</name>
    <name type="common">Small-eared galago</name>
    <name type="synonym">Garnett's greater bushbaby</name>
    <dbReference type="NCBI Taxonomy" id="30611"/>
    <lineage>
        <taxon>Eukaryota</taxon>
        <taxon>Metazoa</taxon>
        <taxon>Chordata</taxon>
        <taxon>Craniata</taxon>
        <taxon>Vertebrata</taxon>
        <taxon>Euteleostomi</taxon>
        <taxon>Mammalia</taxon>
        <taxon>Eutheria</taxon>
        <taxon>Euarchontoglires</taxon>
        <taxon>Primates</taxon>
        <taxon>Strepsirrhini</taxon>
        <taxon>Lorisiformes</taxon>
        <taxon>Galagidae</taxon>
        <taxon>Otolemur</taxon>
    </lineage>
</organism>